<dbReference type="Gene3D" id="2.40.50.230">
    <property type="entry name" value="Gp5 N-terminal domain"/>
    <property type="match status" value="1"/>
</dbReference>
<dbReference type="InterPro" id="IPR006531">
    <property type="entry name" value="Gp5/Vgr_OB"/>
</dbReference>
<dbReference type="Pfam" id="PF04717">
    <property type="entry name" value="Phage_base_V"/>
    <property type="match status" value="1"/>
</dbReference>
<sequence length="267" mass="27418">MSTIVDTIAAIVRNELSAVRGTELGLVEEVYPHRDADDDDNYGCDVTLKNSGLALKRVPVATGHVGTVAIPNVGDLVLVAFAHGDVNSPIIIGRLYNDIDRPALSTTGEVVFRLPLAEPDDRSVLAAIRNHADGSPPRELVIELPPKITVRIVDGVVTATAGRTELKLDQSGAGGGTVTVSSGSTTITLDQDGDVRLESAGSVSFTAAKDLTLEATGSVTVKAGLDATVQGTRATVKGTLQAALEGSAAATVQGAAVTVRGLTSFTP</sequence>
<accession>A0ABP5BYT5</accession>
<proteinExistence type="predicted"/>
<evidence type="ECO:0000313" key="2">
    <source>
        <dbReference type="EMBL" id="GAA1954074.1"/>
    </source>
</evidence>
<evidence type="ECO:0000313" key="3">
    <source>
        <dbReference type="Proteomes" id="UP001501116"/>
    </source>
</evidence>
<organism evidence="2 3">
    <name type="scientific">Amycolatopsis minnesotensis</name>
    <dbReference type="NCBI Taxonomy" id="337894"/>
    <lineage>
        <taxon>Bacteria</taxon>
        <taxon>Bacillati</taxon>
        <taxon>Actinomycetota</taxon>
        <taxon>Actinomycetes</taxon>
        <taxon>Pseudonocardiales</taxon>
        <taxon>Pseudonocardiaceae</taxon>
        <taxon>Amycolatopsis</taxon>
    </lineage>
</organism>
<feature type="domain" description="Gp5/Type VI secretion system Vgr protein OB-fold" evidence="1">
    <location>
        <begin position="58"/>
        <end position="96"/>
    </location>
</feature>
<dbReference type="InterPro" id="IPR037026">
    <property type="entry name" value="Vgr_OB-fold_dom_sf"/>
</dbReference>
<dbReference type="SUPFAM" id="SSF69255">
    <property type="entry name" value="gp5 N-terminal domain-like"/>
    <property type="match status" value="1"/>
</dbReference>
<gene>
    <name evidence="2" type="ORF">GCM10009754_24270</name>
</gene>
<keyword evidence="3" id="KW-1185">Reference proteome</keyword>
<dbReference type="RefSeq" id="WP_344416854.1">
    <property type="nucleotide sequence ID" value="NZ_BAAANN010000008.1"/>
</dbReference>
<name>A0ABP5BYT5_9PSEU</name>
<evidence type="ECO:0000259" key="1">
    <source>
        <dbReference type="Pfam" id="PF04717"/>
    </source>
</evidence>
<dbReference type="EMBL" id="BAAANN010000008">
    <property type="protein sequence ID" value="GAA1954074.1"/>
    <property type="molecule type" value="Genomic_DNA"/>
</dbReference>
<reference evidence="3" key="1">
    <citation type="journal article" date="2019" name="Int. J. Syst. Evol. Microbiol.">
        <title>The Global Catalogue of Microorganisms (GCM) 10K type strain sequencing project: providing services to taxonomists for standard genome sequencing and annotation.</title>
        <authorList>
            <consortium name="The Broad Institute Genomics Platform"/>
            <consortium name="The Broad Institute Genome Sequencing Center for Infectious Disease"/>
            <person name="Wu L."/>
            <person name="Ma J."/>
        </authorList>
    </citation>
    <scope>NUCLEOTIDE SEQUENCE [LARGE SCALE GENOMIC DNA]</scope>
    <source>
        <strain evidence="3">JCM 14545</strain>
    </source>
</reference>
<dbReference type="Proteomes" id="UP001501116">
    <property type="component" value="Unassembled WGS sequence"/>
</dbReference>
<protein>
    <recommendedName>
        <fullName evidence="1">Gp5/Type VI secretion system Vgr protein OB-fold domain-containing protein</fullName>
    </recommendedName>
</protein>
<comment type="caution">
    <text evidence="2">The sequence shown here is derived from an EMBL/GenBank/DDBJ whole genome shotgun (WGS) entry which is preliminary data.</text>
</comment>